<dbReference type="FunFam" id="1.25.40.10:FF:000016">
    <property type="entry name" value="probable serine/threonine-protein kinase At4g35230"/>
    <property type="match status" value="1"/>
</dbReference>
<evidence type="ECO:0000256" key="6">
    <source>
        <dbReference type="ARBA" id="ARBA00022777"/>
    </source>
</evidence>
<keyword evidence="4" id="KW-0808">Transferase</keyword>
<dbReference type="PANTHER" id="PTHR45863:SF2">
    <property type="entry name" value="SERINE_THREONINE-PROTEIN KINASE BSK7-RELATED"/>
    <property type="match status" value="1"/>
</dbReference>
<dbReference type="InterPro" id="IPR058209">
    <property type="entry name" value="TPR_BSK1_C"/>
</dbReference>
<proteinExistence type="predicted"/>
<dbReference type="Pfam" id="PF25575">
    <property type="entry name" value="TPR_BSK1_C"/>
    <property type="match status" value="1"/>
</dbReference>
<evidence type="ECO:0000256" key="8">
    <source>
        <dbReference type="ARBA" id="ARBA00023136"/>
    </source>
</evidence>
<feature type="domain" description="Serine/threonine-protein kinase BSK1-like TPR repeats" evidence="9">
    <location>
        <begin position="19"/>
        <end position="148"/>
    </location>
</feature>
<keyword evidence="6 10" id="KW-0418">Kinase</keyword>
<evidence type="ECO:0000256" key="3">
    <source>
        <dbReference type="ARBA" id="ARBA00022527"/>
    </source>
</evidence>
<dbReference type="Gramene" id="Psat07G0088800-T3">
    <property type="protein sequence ID" value="KAI5383693.1"/>
    <property type="gene ID" value="KIW84_070888"/>
</dbReference>
<evidence type="ECO:0000256" key="1">
    <source>
        <dbReference type="ARBA" id="ARBA00004236"/>
    </source>
</evidence>
<dbReference type="GO" id="GO:0005524">
    <property type="term" value="F:ATP binding"/>
    <property type="evidence" value="ECO:0007669"/>
    <property type="project" value="UniProtKB-KW"/>
</dbReference>
<keyword evidence="7" id="KW-0067">ATP-binding</keyword>
<evidence type="ECO:0000259" key="9">
    <source>
        <dbReference type="Pfam" id="PF25575"/>
    </source>
</evidence>
<comment type="subcellular location">
    <subcellularLocation>
        <location evidence="1">Cell membrane</location>
    </subcellularLocation>
</comment>
<name>A0A9D4ZV71_PEA</name>
<protein>
    <submittedName>
        <fullName evidence="10">Serine/threonine-protein kinase bsk7, variant 3</fullName>
    </submittedName>
</protein>
<comment type="caution">
    <text evidence="10">The sequence shown here is derived from an EMBL/GenBank/DDBJ whole genome shotgun (WGS) entry which is preliminary data.</text>
</comment>
<keyword evidence="11" id="KW-1185">Reference proteome</keyword>
<keyword evidence="2" id="KW-1003">Cell membrane</keyword>
<reference evidence="10 11" key="1">
    <citation type="journal article" date="2022" name="Nat. Genet.">
        <title>Improved pea reference genome and pan-genome highlight genomic features and evolutionary characteristics.</title>
        <authorList>
            <person name="Yang T."/>
            <person name="Liu R."/>
            <person name="Luo Y."/>
            <person name="Hu S."/>
            <person name="Wang D."/>
            <person name="Wang C."/>
            <person name="Pandey M.K."/>
            <person name="Ge S."/>
            <person name="Xu Q."/>
            <person name="Li N."/>
            <person name="Li G."/>
            <person name="Huang Y."/>
            <person name="Saxena R.K."/>
            <person name="Ji Y."/>
            <person name="Li M."/>
            <person name="Yan X."/>
            <person name="He Y."/>
            <person name="Liu Y."/>
            <person name="Wang X."/>
            <person name="Xiang C."/>
            <person name="Varshney R.K."/>
            <person name="Ding H."/>
            <person name="Gao S."/>
            <person name="Zong X."/>
        </authorList>
    </citation>
    <scope>NUCLEOTIDE SEQUENCE [LARGE SCALE GENOMIC DNA]</scope>
    <source>
        <strain evidence="10 11">cv. Zhongwan 6</strain>
    </source>
</reference>
<dbReference type="AlphaFoldDB" id="A0A9D4ZV71"/>
<dbReference type="GO" id="GO:0009742">
    <property type="term" value="P:brassinosteroid mediated signaling pathway"/>
    <property type="evidence" value="ECO:0007669"/>
    <property type="project" value="InterPro"/>
</dbReference>
<evidence type="ECO:0000256" key="2">
    <source>
        <dbReference type="ARBA" id="ARBA00022475"/>
    </source>
</evidence>
<dbReference type="GO" id="GO:0004674">
    <property type="term" value="F:protein serine/threonine kinase activity"/>
    <property type="evidence" value="ECO:0007669"/>
    <property type="project" value="UniProtKB-KW"/>
</dbReference>
<dbReference type="SUPFAM" id="SSF48452">
    <property type="entry name" value="TPR-like"/>
    <property type="match status" value="1"/>
</dbReference>
<gene>
    <name evidence="10" type="ORF">KIW84_070888</name>
</gene>
<evidence type="ECO:0000313" key="11">
    <source>
        <dbReference type="Proteomes" id="UP001058974"/>
    </source>
</evidence>
<keyword evidence="3" id="KW-0723">Serine/threonine-protein kinase</keyword>
<evidence type="ECO:0000256" key="7">
    <source>
        <dbReference type="ARBA" id="ARBA00022840"/>
    </source>
</evidence>
<dbReference type="GO" id="GO:0005886">
    <property type="term" value="C:plasma membrane"/>
    <property type="evidence" value="ECO:0007669"/>
    <property type="project" value="UniProtKB-SubCell"/>
</dbReference>
<evidence type="ECO:0000313" key="10">
    <source>
        <dbReference type="EMBL" id="KAI5383693.1"/>
    </source>
</evidence>
<dbReference type="InterPro" id="IPR011990">
    <property type="entry name" value="TPR-like_helical_dom_sf"/>
</dbReference>
<keyword evidence="5" id="KW-0547">Nucleotide-binding</keyword>
<evidence type="ECO:0000256" key="5">
    <source>
        <dbReference type="ARBA" id="ARBA00022741"/>
    </source>
</evidence>
<keyword evidence="8" id="KW-0472">Membrane</keyword>
<dbReference type="Gene3D" id="1.25.40.10">
    <property type="entry name" value="Tetratricopeptide repeat domain"/>
    <property type="match status" value="1"/>
</dbReference>
<evidence type="ECO:0000256" key="4">
    <source>
        <dbReference type="ARBA" id="ARBA00022679"/>
    </source>
</evidence>
<dbReference type="Proteomes" id="UP001058974">
    <property type="component" value="Chromosome 7"/>
</dbReference>
<dbReference type="InterPro" id="IPR045845">
    <property type="entry name" value="BSK"/>
</dbReference>
<accession>A0A9D4ZV71</accession>
<sequence>MGIPDADGSAAFPLTPLGEACLRRDLTSLHEVLEKIGYKDDEGAATELSFQMWTNQMQQTLDSKKKGDSAFRQKDFKNAIDGYTQVSNISLFSQVGYFIEVGSMTSPTIFARRSLSYLFSNMPNEALGDAMQAQMISPIWHLAFYLQAVALLALGRENDAQVALKEGSSLESNKSTN</sequence>
<organism evidence="10 11">
    <name type="scientific">Pisum sativum</name>
    <name type="common">Garden pea</name>
    <name type="synonym">Lathyrus oleraceus</name>
    <dbReference type="NCBI Taxonomy" id="3888"/>
    <lineage>
        <taxon>Eukaryota</taxon>
        <taxon>Viridiplantae</taxon>
        <taxon>Streptophyta</taxon>
        <taxon>Embryophyta</taxon>
        <taxon>Tracheophyta</taxon>
        <taxon>Spermatophyta</taxon>
        <taxon>Magnoliopsida</taxon>
        <taxon>eudicotyledons</taxon>
        <taxon>Gunneridae</taxon>
        <taxon>Pentapetalae</taxon>
        <taxon>rosids</taxon>
        <taxon>fabids</taxon>
        <taxon>Fabales</taxon>
        <taxon>Fabaceae</taxon>
        <taxon>Papilionoideae</taxon>
        <taxon>50 kb inversion clade</taxon>
        <taxon>NPAAA clade</taxon>
        <taxon>Hologalegina</taxon>
        <taxon>IRL clade</taxon>
        <taxon>Fabeae</taxon>
        <taxon>Lathyrus</taxon>
    </lineage>
</organism>
<dbReference type="PANTHER" id="PTHR45863">
    <property type="entry name" value="SERINE/THREONINE-PROTEIN KINASE BSK5"/>
    <property type="match status" value="1"/>
</dbReference>
<dbReference type="EMBL" id="JAMSHJ010000007">
    <property type="protein sequence ID" value="KAI5383693.1"/>
    <property type="molecule type" value="Genomic_DNA"/>
</dbReference>